<organism evidence="7 8">
    <name type="scientific">Oxalicibacterium faecigallinarum</name>
    <dbReference type="NCBI Taxonomy" id="573741"/>
    <lineage>
        <taxon>Bacteria</taxon>
        <taxon>Pseudomonadati</taxon>
        <taxon>Pseudomonadota</taxon>
        <taxon>Betaproteobacteria</taxon>
        <taxon>Burkholderiales</taxon>
        <taxon>Oxalobacteraceae</taxon>
        <taxon>Oxalicibacterium</taxon>
    </lineage>
</organism>
<feature type="active site" description="Charge relay system" evidence="5">
    <location>
        <position position="463"/>
    </location>
</feature>
<dbReference type="Pfam" id="PF00082">
    <property type="entry name" value="Peptidase_S8"/>
    <property type="match status" value="1"/>
</dbReference>
<dbReference type="PANTHER" id="PTHR43806">
    <property type="entry name" value="PEPTIDASE S8"/>
    <property type="match status" value="1"/>
</dbReference>
<dbReference type="AlphaFoldDB" id="A0A8J3ALQ7"/>
<dbReference type="InterPro" id="IPR000209">
    <property type="entry name" value="Peptidase_S8/S53_dom"/>
</dbReference>
<feature type="active site" description="Charge relay system" evidence="5">
    <location>
        <position position="262"/>
    </location>
</feature>
<evidence type="ECO:0000313" key="8">
    <source>
        <dbReference type="Proteomes" id="UP000642180"/>
    </source>
</evidence>
<evidence type="ECO:0000256" key="3">
    <source>
        <dbReference type="ARBA" id="ARBA00022801"/>
    </source>
</evidence>
<dbReference type="EMBL" id="BMDI01000001">
    <property type="protein sequence ID" value="GGI16977.1"/>
    <property type="molecule type" value="Genomic_DNA"/>
</dbReference>
<evidence type="ECO:0000256" key="1">
    <source>
        <dbReference type="ARBA" id="ARBA00011073"/>
    </source>
</evidence>
<dbReference type="InterPro" id="IPR049955">
    <property type="entry name" value="IteS-like"/>
</dbReference>
<feature type="domain" description="Peptidase S8/S53" evidence="6">
    <location>
        <begin position="227"/>
        <end position="510"/>
    </location>
</feature>
<dbReference type="InterPro" id="IPR050131">
    <property type="entry name" value="Peptidase_S8_subtilisin-like"/>
</dbReference>
<dbReference type="SUPFAM" id="SSF52743">
    <property type="entry name" value="Subtilisin-like"/>
    <property type="match status" value="1"/>
</dbReference>
<reference evidence="8" key="1">
    <citation type="journal article" date="2019" name="Int. J. Syst. Evol. Microbiol.">
        <title>The Global Catalogue of Microorganisms (GCM) 10K type strain sequencing project: providing services to taxonomists for standard genome sequencing and annotation.</title>
        <authorList>
            <consortium name="The Broad Institute Genomics Platform"/>
            <consortium name="The Broad Institute Genome Sequencing Center for Infectious Disease"/>
            <person name="Wu L."/>
            <person name="Ma J."/>
        </authorList>
    </citation>
    <scope>NUCLEOTIDE SEQUENCE [LARGE SCALE GENOMIC DNA]</scope>
    <source>
        <strain evidence="8">CCM 2767</strain>
    </source>
</reference>
<keyword evidence="3 5" id="KW-0378">Hydrolase</keyword>
<protein>
    <recommendedName>
        <fullName evidence="6">Peptidase S8/S53 domain-containing protein</fullName>
    </recommendedName>
</protein>
<dbReference type="GO" id="GO:0004252">
    <property type="term" value="F:serine-type endopeptidase activity"/>
    <property type="evidence" value="ECO:0007669"/>
    <property type="project" value="UniProtKB-UniRule"/>
</dbReference>
<dbReference type="InterPro" id="IPR034074">
    <property type="entry name" value="Y4bN_pept_dom"/>
</dbReference>
<evidence type="ECO:0000256" key="5">
    <source>
        <dbReference type="PROSITE-ProRule" id="PRU01240"/>
    </source>
</evidence>
<evidence type="ECO:0000256" key="2">
    <source>
        <dbReference type="ARBA" id="ARBA00022670"/>
    </source>
</evidence>
<comment type="caution">
    <text evidence="7">The sequence shown here is derived from an EMBL/GenBank/DDBJ whole genome shotgun (WGS) entry which is preliminary data.</text>
</comment>
<name>A0A8J3ALQ7_9BURK</name>
<keyword evidence="4 5" id="KW-0720">Serine protease</keyword>
<accession>A0A8J3ALQ7</accession>
<dbReference type="NCBIfam" id="NF042956">
    <property type="entry name" value="IteS_antiphage"/>
    <property type="match status" value="1"/>
</dbReference>
<dbReference type="CDD" id="cd04847">
    <property type="entry name" value="Peptidases_S8_Subtilisin_like_2"/>
    <property type="match status" value="1"/>
</dbReference>
<comment type="similarity">
    <text evidence="1 5">Belongs to the peptidase S8 family.</text>
</comment>
<sequence>MALAAQPEFHAESVAHPGIPSVLVMKLRDEAIAKTHRPVKLVTEAGLSPAGHGALNEFLVAGYESELVRLSHVIQTRTIQKIQANLSAIEGLEPWGVRRRLPKAYRQIPLDQVFTLMHAARKRLMLQLFSHYRTETTHLIQERLVGFLAELQLAPIYLAQRSGPFIVLIDMATMSFETFKRIVSYQGIKHVTLEPDVLPVATAPARGVRQTFAPRFTAANPAAGLPIVAVFDSGVAPDATALRPWVASSETYILPPDTNYEHGTAVSSLIVDGPGLNNYHAQFPVTPCRIHDVCALDSAGAPVSDLILRLRTAVANHPEIRVWNLSLGAELIDDDEFSHFGRELDALSDTYNILFVVAAGNYVYEPRRGWPIDTQDRFDRLTSPADSVRALTVGSIAHLDHDTTMVGVGEPAPYSRRGPGPMFTPKPDIVHFGGNTDHQLDPVDTGVHVLGPGNTFHCQCGTSFAAPIAASVAAHTWQSLSSPLRSTPLAVTPTMVKALMIHSAQLNSPDRNSFERRYYGAGLPDDPVSVLYDTDSSFTALFELDIVDSTKWRKTPYPIPPSMRDENGKLKGEVIITVAYAPPLNPGAGAEYVRFNVDVGFGVLTQDAAGKMSFNGEVPADGEPGMSGFEKAQLEHGGKWSTVKTYRREFQGKSGDQWAVQAGLLRREFEPPLVRPLRVIILITLRSTDGNQNIYREGRQELEARNWITQDLSQRVDVNLRT</sequence>
<proteinExistence type="inferred from homology"/>
<dbReference type="Proteomes" id="UP000642180">
    <property type="component" value="Unassembled WGS sequence"/>
</dbReference>
<evidence type="ECO:0000313" key="7">
    <source>
        <dbReference type="EMBL" id="GGI16977.1"/>
    </source>
</evidence>
<gene>
    <name evidence="7" type="ORF">GCM10008066_06660</name>
</gene>
<feature type="active site" description="Charge relay system" evidence="5">
    <location>
        <position position="232"/>
    </location>
</feature>
<keyword evidence="8" id="KW-1185">Reference proteome</keyword>
<evidence type="ECO:0000256" key="4">
    <source>
        <dbReference type="ARBA" id="ARBA00022825"/>
    </source>
</evidence>
<dbReference type="Gene3D" id="3.40.50.200">
    <property type="entry name" value="Peptidase S8/S53 domain"/>
    <property type="match status" value="1"/>
</dbReference>
<evidence type="ECO:0000259" key="6">
    <source>
        <dbReference type="Pfam" id="PF00082"/>
    </source>
</evidence>
<dbReference type="InterPro" id="IPR036852">
    <property type="entry name" value="Peptidase_S8/S53_dom_sf"/>
</dbReference>
<dbReference type="GO" id="GO:0006508">
    <property type="term" value="P:proteolysis"/>
    <property type="evidence" value="ECO:0007669"/>
    <property type="project" value="UniProtKB-KW"/>
</dbReference>
<keyword evidence="2 5" id="KW-0645">Protease</keyword>
<dbReference type="PROSITE" id="PS51892">
    <property type="entry name" value="SUBTILASE"/>
    <property type="match status" value="1"/>
</dbReference>
<dbReference type="PANTHER" id="PTHR43806:SF11">
    <property type="entry name" value="CEREVISIN-RELATED"/>
    <property type="match status" value="1"/>
</dbReference>